<dbReference type="Gene3D" id="2.20.28.160">
    <property type="match status" value="1"/>
</dbReference>
<evidence type="ECO:0000313" key="3">
    <source>
        <dbReference type="Proteomes" id="UP000886814"/>
    </source>
</evidence>
<sequence>MDKLKEKLARFMYGRYGSDRLNIFMVVVLLICAVINLFVRTGYFSVLLTSWEFLLLILIYFRMFSRNISKRYAENQKYLEIENKVRRFFGRQKYIQEQRKDFHIYTCPQCRQKIRIPKGKGKISIRCPKCGAEFVKKS</sequence>
<protein>
    <submittedName>
        <fullName evidence="2">Zinc-ribbon domain-containing protein</fullName>
    </submittedName>
</protein>
<name>A0A9D1PBB9_9FIRM</name>
<feature type="transmembrane region" description="Helical" evidence="1">
    <location>
        <begin position="44"/>
        <end position="61"/>
    </location>
</feature>
<dbReference type="AlphaFoldDB" id="A0A9D1PBB9"/>
<keyword evidence="1" id="KW-0472">Membrane</keyword>
<feature type="transmembrane region" description="Helical" evidence="1">
    <location>
        <begin position="21"/>
        <end position="38"/>
    </location>
</feature>
<keyword evidence="1" id="KW-1133">Transmembrane helix</keyword>
<gene>
    <name evidence="2" type="ORF">H9747_02400</name>
</gene>
<organism evidence="2 3">
    <name type="scientific">Candidatus Blautia stercorigallinarum</name>
    <dbReference type="NCBI Taxonomy" id="2838501"/>
    <lineage>
        <taxon>Bacteria</taxon>
        <taxon>Bacillati</taxon>
        <taxon>Bacillota</taxon>
        <taxon>Clostridia</taxon>
        <taxon>Lachnospirales</taxon>
        <taxon>Lachnospiraceae</taxon>
        <taxon>Blautia</taxon>
    </lineage>
</organism>
<dbReference type="EMBL" id="DXIQ01000012">
    <property type="protein sequence ID" value="HIV37841.1"/>
    <property type="molecule type" value="Genomic_DNA"/>
</dbReference>
<comment type="caution">
    <text evidence="2">The sequence shown here is derived from an EMBL/GenBank/DDBJ whole genome shotgun (WGS) entry which is preliminary data.</text>
</comment>
<reference evidence="2" key="1">
    <citation type="journal article" date="2021" name="PeerJ">
        <title>Extensive microbial diversity within the chicken gut microbiome revealed by metagenomics and culture.</title>
        <authorList>
            <person name="Gilroy R."/>
            <person name="Ravi A."/>
            <person name="Getino M."/>
            <person name="Pursley I."/>
            <person name="Horton D.L."/>
            <person name="Alikhan N.F."/>
            <person name="Baker D."/>
            <person name="Gharbi K."/>
            <person name="Hall N."/>
            <person name="Watson M."/>
            <person name="Adriaenssens E.M."/>
            <person name="Foster-Nyarko E."/>
            <person name="Jarju S."/>
            <person name="Secka A."/>
            <person name="Antonio M."/>
            <person name="Oren A."/>
            <person name="Chaudhuri R.R."/>
            <person name="La Ragione R."/>
            <person name="Hildebrand F."/>
            <person name="Pallen M.J."/>
        </authorList>
    </citation>
    <scope>NUCLEOTIDE SEQUENCE</scope>
    <source>
        <strain evidence="2">CHK195-9823</strain>
    </source>
</reference>
<dbReference type="Proteomes" id="UP000886814">
    <property type="component" value="Unassembled WGS sequence"/>
</dbReference>
<reference evidence="2" key="2">
    <citation type="submission" date="2021-04" db="EMBL/GenBank/DDBJ databases">
        <authorList>
            <person name="Gilroy R."/>
        </authorList>
    </citation>
    <scope>NUCLEOTIDE SEQUENCE</scope>
    <source>
        <strain evidence="2">CHK195-9823</strain>
    </source>
</reference>
<evidence type="ECO:0000313" key="2">
    <source>
        <dbReference type="EMBL" id="HIV37841.1"/>
    </source>
</evidence>
<keyword evidence="1" id="KW-0812">Transmembrane</keyword>
<evidence type="ECO:0000256" key="1">
    <source>
        <dbReference type="SAM" id="Phobius"/>
    </source>
</evidence>
<proteinExistence type="predicted"/>
<accession>A0A9D1PBB9</accession>